<keyword evidence="4 5" id="KW-0963">Cytoplasm</keyword>
<dbReference type="InterPro" id="IPR036388">
    <property type="entry name" value="WH-like_DNA-bd_sf"/>
</dbReference>
<dbReference type="GO" id="GO:0005737">
    <property type="term" value="C:cytoplasm"/>
    <property type="evidence" value="ECO:0007669"/>
    <property type="project" value="UniProtKB-SubCell"/>
</dbReference>
<dbReference type="HAMAP" id="MF_01114">
    <property type="entry name" value="RecX"/>
    <property type="match status" value="1"/>
</dbReference>
<evidence type="ECO:0000256" key="1">
    <source>
        <dbReference type="ARBA" id="ARBA00004496"/>
    </source>
</evidence>
<dbReference type="Pfam" id="PF21982">
    <property type="entry name" value="RecX_HTH1"/>
    <property type="match status" value="1"/>
</dbReference>
<gene>
    <name evidence="5" type="primary">recX</name>
    <name evidence="8" type="ORF">BSOLF_2454</name>
</gene>
<evidence type="ECO:0000313" key="9">
    <source>
        <dbReference type="Proteomes" id="UP000244338"/>
    </source>
</evidence>
<dbReference type="Proteomes" id="UP000244338">
    <property type="component" value="Unassembled WGS sequence"/>
</dbReference>
<dbReference type="InterPro" id="IPR003783">
    <property type="entry name" value="Regulatory_RecX"/>
</dbReference>
<evidence type="ECO:0000256" key="4">
    <source>
        <dbReference type="ARBA" id="ARBA00022490"/>
    </source>
</evidence>
<evidence type="ECO:0000259" key="6">
    <source>
        <dbReference type="Pfam" id="PF02631"/>
    </source>
</evidence>
<dbReference type="AlphaFoldDB" id="A0A2R6XY19"/>
<dbReference type="InterPro" id="IPR053926">
    <property type="entry name" value="RecX_HTH_1st"/>
</dbReference>
<dbReference type="Gene3D" id="1.10.10.10">
    <property type="entry name" value="Winged helix-like DNA-binding domain superfamily/Winged helix DNA-binding domain"/>
    <property type="match status" value="3"/>
</dbReference>
<comment type="subcellular location">
    <subcellularLocation>
        <location evidence="1 5">Cytoplasm</location>
    </subcellularLocation>
</comment>
<dbReference type="EMBL" id="PEBX01000142">
    <property type="protein sequence ID" value="PTQ55310.1"/>
    <property type="molecule type" value="Genomic_DNA"/>
</dbReference>
<organism evidence="8 9">
    <name type="scientific">Candidatus Carbonibacillus altaicus</name>
    <dbReference type="NCBI Taxonomy" id="2163959"/>
    <lineage>
        <taxon>Bacteria</taxon>
        <taxon>Bacillati</taxon>
        <taxon>Bacillota</taxon>
        <taxon>Bacilli</taxon>
        <taxon>Bacillales</taxon>
        <taxon>Candidatus Carbonibacillus</taxon>
    </lineage>
</organism>
<protein>
    <recommendedName>
        <fullName evidence="3 5">Regulatory protein RecX</fullName>
    </recommendedName>
</protein>
<dbReference type="PANTHER" id="PTHR33602">
    <property type="entry name" value="REGULATORY PROTEIN RECX FAMILY PROTEIN"/>
    <property type="match status" value="1"/>
</dbReference>
<dbReference type="Pfam" id="PF02631">
    <property type="entry name" value="RecX_HTH2"/>
    <property type="match status" value="1"/>
</dbReference>
<evidence type="ECO:0000256" key="5">
    <source>
        <dbReference type="HAMAP-Rule" id="MF_01114"/>
    </source>
</evidence>
<evidence type="ECO:0000256" key="3">
    <source>
        <dbReference type="ARBA" id="ARBA00018111"/>
    </source>
</evidence>
<reference evidence="9" key="1">
    <citation type="journal article" date="2018" name="Sci. Rep.">
        <title>Lignite coal burning seam in the remote Altai Mountains harbors a hydrogen-driven thermophilic microbial community.</title>
        <authorList>
            <person name="Kadnikov V.V."/>
            <person name="Mardanov A.V."/>
            <person name="Ivasenko D.A."/>
            <person name="Antsiferov D.V."/>
            <person name="Beletsky A.V."/>
            <person name="Karnachuk O.V."/>
            <person name="Ravin N.V."/>
        </authorList>
    </citation>
    <scope>NUCLEOTIDE SEQUENCE [LARGE SCALE GENOMIC DNA]</scope>
</reference>
<comment type="caution">
    <text evidence="8">The sequence shown here is derived from an EMBL/GenBank/DDBJ whole genome shotgun (WGS) entry which is preliminary data.</text>
</comment>
<evidence type="ECO:0000259" key="7">
    <source>
        <dbReference type="Pfam" id="PF21982"/>
    </source>
</evidence>
<proteinExistence type="inferred from homology"/>
<sequence length="213" mass="24592">MESRKVAAIVDTGQTVRVHLSDGSELTLDVETVVRVALQVGTPVDAVKEAELMAEERMARAYRRALFFLSYRPRSTWEVRMDLRHHGWDDVAGAVTERLIREGYLNDADFARMWVRERLREGKRSRRHIAYELMEKRIPSELAEVALREVNTEAELRTALRLARRYIKGKGRDLTRTLRYLAQRGFSRDVIETVGRELRTGKLASLGDDEAHN</sequence>
<evidence type="ECO:0000256" key="2">
    <source>
        <dbReference type="ARBA" id="ARBA00009695"/>
    </source>
</evidence>
<dbReference type="PANTHER" id="PTHR33602:SF1">
    <property type="entry name" value="REGULATORY PROTEIN RECX FAMILY PROTEIN"/>
    <property type="match status" value="1"/>
</dbReference>
<dbReference type="GO" id="GO:0006282">
    <property type="term" value="P:regulation of DNA repair"/>
    <property type="evidence" value="ECO:0007669"/>
    <property type="project" value="UniProtKB-UniRule"/>
</dbReference>
<comment type="function">
    <text evidence="5">Modulates RecA activity.</text>
</comment>
<accession>A0A2R6XY19</accession>
<feature type="domain" description="RecX first three-helical" evidence="7">
    <location>
        <begin position="61"/>
        <end position="99"/>
    </location>
</feature>
<dbReference type="InterPro" id="IPR053924">
    <property type="entry name" value="RecX_HTH_2nd"/>
</dbReference>
<comment type="similarity">
    <text evidence="2 5">Belongs to the RecX family.</text>
</comment>
<feature type="domain" description="RecX second three-helical" evidence="6">
    <location>
        <begin position="106"/>
        <end position="147"/>
    </location>
</feature>
<name>A0A2R6XY19_9BACL</name>
<evidence type="ECO:0000313" key="8">
    <source>
        <dbReference type="EMBL" id="PTQ55310.1"/>
    </source>
</evidence>